<dbReference type="RefSeq" id="WP_093360696.1">
    <property type="nucleotide sequence ID" value="NZ_FOLG01000005.1"/>
</dbReference>
<dbReference type="AlphaFoldDB" id="A0A1I1JS04"/>
<name>A0A1I1JS04_9RHOB</name>
<keyword evidence="5 6" id="KW-0472">Membrane</keyword>
<evidence type="ECO:0000313" key="8">
    <source>
        <dbReference type="Proteomes" id="UP000198728"/>
    </source>
</evidence>
<keyword evidence="2 6" id="KW-0812">Transmembrane</keyword>
<dbReference type="Proteomes" id="UP000198728">
    <property type="component" value="Unassembled WGS sequence"/>
</dbReference>
<evidence type="ECO:0000256" key="6">
    <source>
        <dbReference type="SAM" id="Phobius"/>
    </source>
</evidence>
<feature type="transmembrane region" description="Helical" evidence="6">
    <location>
        <begin position="188"/>
        <end position="206"/>
    </location>
</feature>
<feature type="transmembrane region" description="Helical" evidence="6">
    <location>
        <begin position="132"/>
        <end position="150"/>
    </location>
</feature>
<organism evidence="7 8">
    <name type="scientific">Tropicimonas isoalkanivorans</name>
    <dbReference type="NCBI Taxonomy" id="441112"/>
    <lineage>
        <taxon>Bacteria</taxon>
        <taxon>Pseudomonadati</taxon>
        <taxon>Pseudomonadota</taxon>
        <taxon>Alphaproteobacteria</taxon>
        <taxon>Rhodobacterales</taxon>
        <taxon>Roseobacteraceae</taxon>
        <taxon>Tropicimonas</taxon>
    </lineage>
</organism>
<dbReference type="STRING" id="441112.SAMN04488094_105136"/>
<accession>A0A1I1JS04</accession>
<keyword evidence="4 6" id="KW-1133">Transmembrane helix</keyword>
<protein>
    <submittedName>
        <fullName evidence="7">Ceramidase</fullName>
    </submittedName>
</protein>
<dbReference type="GO" id="GO:0016020">
    <property type="term" value="C:membrane"/>
    <property type="evidence" value="ECO:0007669"/>
    <property type="project" value="UniProtKB-SubCell"/>
</dbReference>
<reference evidence="7 8" key="1">
    <citation type="submission" date="2016-10" db="EMBL/GenBank/DDBJ databases">
        <authorList>
            <person name="de Groot N.N."/>
        </authorList>
    </citation>
    <scope>NUCLEOTIDE SEQUENCE [LARGE SCALE GENOMIC DNA]</scope>
    <source>
        <strain evidence="7 8">DSM 19548</strain>
    </source>
</reference>
<feature type="transmembrane region" description="Helical" evidence="6">
    <location>
        <begin position="50"/>
        <end position="68"/>
    </location>
</feature>
<comment type="subcellular location">
    <subcellularLocation>
        <location evidence="1">Membrane</location>
        <topology evidence="1">Multi-pass membrane protein</topology>
    </subcellularLocation>
</comment>
<evidence type="ECO:0000256" key="2">
    <source>
        <dbReference type="ARBA" id="ARBA00022692"/>
    </source>
</evidence>
<dbReference type="GO" id="GO:0006672">
    <property type="term" value="P:ceramide metabolic process"/>
    <property type="evidence" value="ECO:0007669"/>
    <property type="project" value="InterPro"/>
</dbReference>
<dbReference type="Pfam" id="PF05875">
    <property type="entry name" value="Ceramidase"/>
    <property type="match status" value="1"/>
</dbReference>
<feature type="transmembrane region" description="Helical" evidence="6">
    <location>
        <begin position="20"/>
        <end position="38"/>
    </location>
</feature>
<evidence type="ECO:0000313" key="7">
    <source>
        <dbReference type="EMBL" id="SFC48130.1"/>
    </source>
</evidence>
<evidence type="ECO:0000256" key="5">
    <source>
        <dbReference type="ARBA" id="ARBA00023136"/>
    </source>
</evidence>
<feature type="transmembrane region" description="Helical" evidence="6">
    <location>
        <begin position="74"/>
        <end position="94"/>
    </location>
</feature>
<evidence type="ECO:0000256" key="1">
    <source>
        <dbReference type="ARBA" id="ARBA00004141"/>
    </source>
</evidence>
<dbReference type="EMBL" id="FOLG01000005">
    <property type="protein sequence ID" value="SFC48130.1"/>
    <property type="molecule type" value="Genomic_DNA"/>
</dbReference>
<feature type="transmembrane region" description="Helical" evidence="6">
    <location>
        <begin position="162"/>
        <end position="182"/>
    </location>
</feature>
<feature type="transmembrane region" description="Helical" evidence="6">
    <location>
        <begin position="106"/>
        <end position="126"/>
    </location>
</feature>
<keyword evidence="8" id="KW-1185">Reference proteome</keyword>
<dbReference type="InterPro" id="IPR008901">
    <property type="entry name" value="ACER"/>
</dbReference>
<proteinExistence type="predicted"/>
<dbReference type="OrthoDB" id="277121at2"/>
<keyword evidence="3" id="KW-0378">Hydrolase</keyword>
<gene>
    <name evidence="7" type="ORF">SAMN04488094_105136</name>
</gene>
<evidence type="ECO:0000256" key="4">
    <source>
        <dbReference type="ARBA" id="ARBA00022989"/>
    </source>
</evidence>
<evidence type="ECO:0000256" key="3">
    <source>
        <dbReference type="ARBA" id="ARBA00022801"/>
    </source>
</evidence>
<dbReference type="GO" id="GO:0016811">
    <property type="term" value="F:hydrolase activity, acting on carbon-nitrogen (but not peptide) bonds, in linear amides"/>
    <property type="evidence" value="ECO:0007669"/>
    <property type="project" value="InterPro"/>
</dbReference>
<sequence>MEGLLRQVDGYCERTDFTYWSEPVNALTNFAFLLAAWVMWRRVGEDRLPLARAMVAVLAAIGVGSYLFHTHAAIWASLADTVPIGLFILLYLFAANRHFLGLPLGWALVATAAFVPFAAVTIPLFLRHPFTAISAAYWPVPLLIAIYALALRRRASATSRGLAVGAGVLVVSLAFRSADMVVCGQIPLGTHFLWHLLNALMLGWMIEVYRRHRRRAEG</sequence>